<dbReference type="EMBL" id="LKMD01000103">
    <property type="protein sequence ID" value="PIA95796.1"/>
    <property type="molecule type" value="Genomic_DNA"/>
</dbReference>
<gene>
    <name evidence="2" type="ORF">CB0940_10511</name>
    <name evidence="3" type="ORF">RHO25_011892</name>
</gene>
<dbReference type="PANTHER" id="PTHR47843:SF5">
    <property type="entry name" value="BTB_POZ DOMAIN PROTEIN"/>
    <property type="match status" value="1"/>
</dbReference>
<dbReference type="InterPro" id="IPR000210">
    <property type="entry name" value="BTB/POZ_dom"/>
</dbReference>
<evidence type="ECO:0000259" key="1">
    <source>
        <dbReference type="PROSITE" id="PS50097"/>
    </source>
</evidence>
<proteinExistence type="predicted"/>
<name>A0A2G5HTE6_CERBT</name>
<dbReference type="AlphaFoldDB" id="A0A2G5HTE6"/>
<dbReference type="Pfam" id="PF00651">
    <property type="entry name" value="BTB"/>
    <property type="match status" value="1"/>
</dbReference>
<accession>A0A2G5HTE6</accession>
<dbReference type="CDD" id="cd18186">
    <property type="entry name" value="BTB_POZ_ZBTB_KLHL-like"/>
    <property type="match status" value="1"/>
</dbReference>
<dbReference type="PROSITE" id="PS50097">
    <property type="entry name" value="BTB"/>
    <property type="match status" value="1"/>
</dbReference>
<dbReference type="InterPro" id="IPR011333">
    <property type="entry name" value="SKP1/BTB/POZ_sf"/>
</dbReference>
<evidence type="ECO:0000313" key="4">
    <source>
        <dbReference type="Proteomes" id="UP000230605"/>
    </source>
</evidence>
<dbReference type="EMBL" id="CP134191">
    <property type="protein sequence ID" value="WPB07231.1"/>
    <property type="molecule type" value="Genomic_DNA"/>
</dbReference>
<dbReference type="Gene3D" id="3.30.710.10">
    <property type="entry name" value="Potassium Channel Kv1.1, Chain A"/>
    <property type="match status" value="1"/>
</dbReference>
<keyword evidence="5" id="KW-1185">Reference proteome</keyword>
<reference evidence="3 5" key="2">
    <citation type="submission" date="2023-09" db="EMBL/GenBank/DDBJ databases">
        <title>Complete-Gapless Cercospora beticola genome.</title>
        <authorList>
            <person name="Wyatt N.A."/>
            <person name="Spanner R.E."/>
            <person name="Bolton M.D."/>
        </authorList>
    </citation>
    <scope>NUCLEOTIDE SEQUENCE [LARGE SCALE GENOMIC DNA]</scope>
    <source>
        <strain evidence="3">Cb09-40</strain>
    </source>
</reference>
<reference evidence="2 4" key="1">
    <citation type="submission" date="2015-10" db="EMBL/GenBank/DDBJ databases">
        <title>The cercosporin biosynthetic gene cluster was horizontally transferred to several fungal lineages and shown to be expanded in Cercospora beticola based on microsynteny with recipient genomes.</title>
        <authorList>
            <person name="De Jonge R."/>
            <person name="Ebert M.K."/>
            <person name="Suttle J.C."/>
            <person name="Jurick Ii W.M."/>
            <person name="Secor G.A."/>
            <person name="Thomma B.P."/>
            <person name="Van De Peer Y."/>
            <person name="Bolton M.D."/>
        </authorList>
    </citation>
    <scope>NUCLEOTIDE SEQUENCE [LARGE SCALE GENOMIC DNA]</scope>
    <source>
        <strain evidence="2 4">09-40</strain>
    </source>
</reference>
<evidence type="ECO:0000313" key="2">
    <source>
        <dbReference type="EMBL" id="PIA95796.1"/>
    </source>
</evidence>
<dbReference type="Proteomes" id="UP001302367">
    <property type="component" value="Chromosome 8"/>
</dbReference>
<dbReference type="OrthoDB" id="6359816at2759"/>
<dbReference type="SMART" id="SM00225">
    <property type="entry name" value="BTB"/>
    <property type="match status" value="1"/>
</dbReference>
<sequence>MAADKTGLSTMMESLFDNGEFADLIVRAGDTEFKVHRSIVCTASSWFRAACTRDFQESKTRMIFLQESAAVVKSLLLFLYGLQHRIREQLVGSFGERIKLAVCIHMAGDKYVCPALSAYMAEELRFQLRFTGDVNEQELVDVAAWAYSQTEGQITDQIYQSLTRATTQRLHSLVAKDESWQRIVSCEAYVSDVMRCVATSRGFFQLSDIVRKTL</sequence>
<dbReference type="Proteomes" id="UP000230605">
    <property type="component" value="Chromosome 8"/>
</dbReference>
<protein>
    <recommendedName>
        <fullName evidence="1">BTB domain-containing protein</fullName>
    </recommendedName>
</protein>
<feature type="domain" description="BTB" evidence="1">
    <location>
        <begin position="22"/>
        <end position="88"/>
    </location>
</feature>
<evidence type="ECO:0000313" key="5">
    <source>
        <dbReference type="Proteomes" id="UP001302367"/>
    </source>
</evidence>
<dbReference type="SUPFAM" id="SSF54695">
    <property type="entry name" value="POZ domain"/>
    <property type="match status" value="1"/>
</dbReference>
<evidence type="ECO:0000313" key="3">
    <source>
        <dbReference type="EMBL" id="WPB07231.1"/>
    </source>
</evidence>
<organism evidence="2 4">
    <name type="scientific">Cercospora beticola</name>
    <name type="common">Sugarbeet leaf spot fungus</name>
    <dbReference type="NCBI Taxonomy" id="122368"/>
    <lineage>
        <taxon>Eukaryota</taxon>
        <taxon>Fungi</taxon>
        <taxon>Dikarya</taxon>
        <taxon>Ascomycota</taxon>
        <taxon>Pezizomycotina</taxon>
        <taxon>Dothideomycetes</taxon>
        <taxon>Dothideomycetidae</taxon>
        <taxon>Mycosphaerellales</taxon>
        <taxon>Mycosphaerellaceae</taxon>
        <taxon>Cercospora</taxon>
    </lineage>
</organism>
<dbReference type="PANTHER" id="PTHR47843">
    <property type="entry name" value="BTB DOMAIN-CONTAINING PROTEIN-RELATED"/>
    <property type="match status" value="1"/>
</dbReference>